<evidence type="ECO:0000259" key="2">
    <source>
        <dbReference type="Pfam" id="PF00535"/>
    </source>
</evidence>
<evidence type="ECO:0000313" key="3">
    <source>
        <dbReference type="EMBL" id="ABQ32111.1"/>
    </source>
</evidence>
<dbReference type="eggNOG" id="COG0463">
    <property type="taxonomic scope" value="Bacteria"/>
</dbReference>
<dbReference type="EMBL" id="CP000697">
    <property type="protein sequence ID" value="ABQ32111.1"/>
    <property type="molecule type" value="Genomic_DNA"/>
</dbReference>
<dbReference type="AlphaFoldDB" id="A5G2M9"/>
<dbReference type="STRING" id="349163.Acry_2921"/>
<dbReference type="eggNOG" id="COG1216">
    <property type="taxonomic scope" value="Bacteria"/>
</dbReference>
<feature type="domain" description="Glycosyltransferase 2-like" evidence="2">
    <location>
        <begin position="574"/>
        <end position="750"/>
    </location>
</feature>
<reference evidence="3 4" key="1">
    <citation type="submission" date="2007-05" db="EMBL/GenBank/DDBJ databases">
        <title>Complete sequence of chromosome of Acidiphilium cryptum JF-5.</title>
        <authorList>
            <consortium name="US DOE Joint Genome Institute"/>
            <person name="Copeland A."/>
            <person name="Lucas S."/>
            <person name="Lapidus A."/>
            <person name="Barry K."/>
            <person name="Detter J.C."/>
            <person name="Glavina del Rio T."/>
            <person name="Hammon N."/>
            <person name="Israni S."/>
            <person name="Dalin E."/>
            <person name="Tice H."/>
            <person name="Pitluck S."/>
            <person name="Sims D."/>
            <person name="Brettin T."/>
            <person name="Bruce D."/>
            <person name="Han C."/>
            <person name="Schmutz J."/>
            <person name="Larimer F."/>
            <person name="Land M."/>
            <person name="Hauser L."/>
            <person name="Kyrpides N."/>
            <person name="Kim E."/>
            <person name="Magnuson T."/>
            <person name="Richardson P."/>
        </authorList>
    </citation>
    <scope>NUCLEOTIDE SEQUENCE [LARGE SCALE GENOMIC DNA]</scope>
    <source>
        <strain evidence="3 4">JF-5</strain>
    </source>
</reference>
<keyword evidence="4" id="KW-1185">Reference proteome</keyword>
<dbReference type="CDD" id="cd04186">
    <property type="entry name" value="GT_2_like_c"/>
    <property type="match status" value="1"/>
</dbReference>
<feature type="region of interest" description="Disordered" evidence="1">
    <location>
        <begin position="855"/>
        <end position="880"/>
    </location>
</feature>
<dbReference type="Gene3D" id="3.90.550.10">
    <property type="entry name" value="Spore Coat Polysaccharide Biosynthesis Protein SpsA, Chain A"/>
    <property type="match status" value="2"/>
</dbReference>
<proteinExistence type="predicted"/>
<feature type="compositionally biased region" description="Low complexity" evidence="1">
    <location>
        <begin position="862"/>
        <end position="872"/>
    </location>
</feature>
<dbReference type="InterPro" id="IPR029044">
    <property type="entry name" value="Nucleotide-diphossugar_trans"/>
</dbReference>
<dbReference type="InterPro" id="IPR001173">
    <property type="entry name" value="Glyco_trans_2-like"/>
</dbReference>
<dbReference type="SUPFAM" id="SSF53448">
    <property type="entry name" value="Nucleotide-diphospho-sugar transferases"/>
    <property type="match status" value="2"/>
</dbReference>
<dbReference type="RefSeq" id="WP_012040414.1">
    <property type="nucleotide sequence ID" value="NC_009484.1"/>
</dbReference>
<dbReference type="Proteomes" id="UP000000245">
    <property type="component" value="Chromosome"/>
</dbReference>
<evidence type="ECO:0000256" key="1">
    <source>
        <dbReference type="SAM" id="MobiDB-lite"/>
    </source>
</evidence>
<feature type="domain" description="Glycosyltransferase 2-like" evidence="2">
    <location>
        <begin position="317"/>
        <end position="441"/>
    </location>
</feature>
<dbReference type="KEGG" id="acr:Acry_2921"/>
<dbReference type="PANTHER" id="PTHR43179">
    <property type="entry name" value="RHAMNOSYLTRANSFERASE WBBL"/>
    <property type="match status" value="1"/>
</dbReference>
<organism evidence="3 4">
    <name type="scientific">Acidiphilium cryptum (strain JF-5)</name>
    <dbReference type="NCBI Taxonomy" id="349163"/>
    <lineage>
        <taxon>Bacteria</taxon>
        <taxon>Pseudomonadati</taxon>
        <taxon>Pseudomonadota</taxon>
        <taxon>Alphaproteobacteria</taxon>
        <taxon>Acetobacterales</taxon>
        <taxon>Acidocellaceae</taxon>
        <taxon>Acidiphilium</taxon>
    </lineage>
</organism>
<dbReference type="GO" id="GO:0016757">
    <property type="term" value="F:glycosyltransferase activity"/>
    <property type="evidence" value="ECO:0007669"/>
    <property type="project" value="UniProtKB-KW"/>
</dbReference>
<feature type="region of interest" description="Disordered" evidence="1">
    <location>
        <begin position="1"/>
        <end position="25"/>
    </location>
</feature>
<gene>
    <name evidence="3" type="ordered locus">Acry_2921</name>
</gene>
<feature type="compositionally biased region" description="Low complexity" evidence="1">
    <location>
        <begin position="15"/>
        <end position="25"/>
    </location>
</feature>
<dbReference type="CDD" id="cd04184">
    <property type="entry name" value="GT2_RfbC_Mx_like"/>
    <property type="match status" value="1"/>
</dbReference>
<accession>A5G2M9</accession>
<dbReference type="Pfam" id="PF00535">
    <property type="entry name" value="Glycos_transf_2"/>
    <property type="match status" value="2"/>
</dbReference>
<dbReference type="PANTHER" id="PTHR43179:SF7">
    <property type="entry name" value="RHAMNOSYLTRANSFERASE WBBL"/>
    <property type="match status" value="1"/>
</dbReference>
<protein>
    <submittedName>
        <fullName evidence="3">Glycosyl transferase, family 2</fullName>
    </submittedName>
</protein>
<keyword evidence="3" id="KW-0808">Transferase</keyword>
<sequence>MARLPASGAGRAKSKPSAPRAAPAPTMPASTILGFLDRIEDATLAGWAVDTADIDRPLALRVLIDGQVADVIQCDLDRPDLRRLSLPNTKVGFQFAIPAMHQDGLRHVLTLATVDGRPVGLPGRGGFVLPELHFCLARQVRVDGVLDGLVDGLIQGWVLQVDERTGQKAGGARVVVSTNGQPVAELMADQFRADVAEALGADPACGFSWSPPPELRRSGGTLSFDFHVMPGRVALRGSPVELRMPGSAERERIEGLIEQADDLFRYAYRLRRELKAVLPAEGHSLASYRSWAARSQPLAEARIAARYGARADAPLVSVICPVYRPDHGAFVTAVDSVRAQTYRNWELILVDDGSGDARLTALMKRLADADPRIRVQIRKANAGIAAATNRAIEAATGDFIAFFDHDDVLEPCALDAMMRAQAATGARLLYSDEDKIDRRGAFSEPNFKPDFNYRLLLDLNYICHLAVAEAALVRAAGGLDPQLDGAQDHDLLLRLVERLGAHEIHHVPEILYHWRITAQSTAGSGAAKPKAALAGAAAVAAHLKRRGLAARTERRGGLTCYRTSFRMSEDPGVSILIPYRDHIGMTRACVEAIRDVTRGTRYEILLLDNWSQDEEAEGFAVEQGNLPDTRVIRIAEPFNYSRINNRGVEAARHPFLLFMNNDVFVSDPEWLRTMLNEALADPGVGAVGAKLLYPNETVQHAGVVLGVGGIADHSFRGLPADKPGYIANAIACREVSAVTAACMLVRREAFAAAGGFDEDGLSVAFNDVDLCMKIRQAGYRIIFSADTVCEHRESLSRGDDFDESKLARFMLENETMRERWDEALKRDPFYNPHFSREGGVYRDLRVIDPADVRRVSPPAPARFPAAPAAAAPKPRRRQAG</sequence>
<dbReference type="CAZy" id="GT2">
    <property type="family name" value="Glycosyltransferase Family 2"/>
</dbReference>
<name>A5G2M9_ACICJ</name>
<evidence type="ECO:0000313" key="4">
    <source>
        <dbReference type="Proteomes" id="UP000000245"/>
    </source>
</evidence>
<dbReference type="HOGENOM" id="CLU_005003_2_0_5"/>